<evidence type="ECO:0000313" key="3">
    <source>
        <dbReference type="EMBL" id="CAG5096160.1"/>
    </source>
</evidence>
<evidence type="ECO:0000313" key="4">
    <source>
        <dbReference type="Proteomes" id="UP001158576"/>
    </source>
</evidence>
<evidence type="ECO:0000256" key="1">
    <source>
        <dbReference type="ARBA" id="ARBA00022980"/>
    </source>
</evidence>
<name>A0ABN7S9Y9_OIKDI</name>
<dbReference type="Proteomes" id="UP001158576">
    <property type="component" value="Chromosome XSR"/>
</dbReference>
<dbReference type="InterPro" id="IPR012677">
    <property type="entry name" value="Nucleotide-bd_a/b_plait_sf"/>
</dbReference>
<keyword evidence="2" id="KW-0687">Ribonucleoprotein</keyword>
<evidence type="ECO:0000256" key="2">
    <source>
        <dbReference type="ARBA" id="ARBA00023274"/>
    </source>
</evidence>
<sequence length="409" mass="48315">MLRTGTSVIVQITRSKSYHGIYHSRVCWATNESVGRHPNFQMFPDPRVPSAALVDKTSWRRFGGRKSKLWRNARRRKYLFDDEYKKQRYEDLCEFSISLVRHEELMPSNYVRFHIPRQMTKYELWDYLNKLYDVKMAEIELEAVLPEPYQHMNIDDPENEKYQNYSDKFFLHDGNSPNYFSNQRNEGYGWRDHLHTTPTTLRESSGYCIAHCYLPAGEQFQFPELFDSGNYDYYNDLMSMTKVQEKFRARMKIDEKGNGEHLLSRAFADAPLSSGFEAPEHDAQMVDEYQNRSAAIEKAEEDIEHHWKIINQLSPNEEAEIAFRKRQINNLHEWIKIWTEKADAIGDEYDHVVQSFKKFEAVGQESYRNDNSFKNIFKLSGKSKDKTENVTLSSRDLQGIVSDYYNAKS</sequence>
<dbReference type="SUPFAM" id="SSF54189">
    <property type="entry name" value="Ribosomal proteins S24e, L23 and L15e"/>
    <property type="match status" value="1"/>
</dbReference>
<keyword evidence="1" id="KW-0689">Ribosomal protein</keyword>
<keyword evidence="4" id="KW-1185">Reference proteome</keyword>
<reference evidence="3 4" key="1">
    <citation type="submission" date="2021-04" db="EMBL/GenBank/DDBJ databases">
        <authorList>
            <person name="Bliznina A."/>
        </authorList>
    </citation>
    <scope>NUCLEOTIDE SEQUENCE [LARGE SCALE GENOMIC DNA]</scope>
</reference>
<accession>A0ABN7S9Y9</accession>
<organism evidence="3 4">
    <name type="scientific">Oikopleura dioica</name>
    <name type="common">Tunicate</name>
    <dbReference type="NCBI Taxonomy" id="34765"/>
    <lineage>
        <taxon>Eukaryota</taxon>
        <taxon>Metazoa</taxon>
        <taxon>Chordata</taxon>
        <taxon>Tunicata</taxon>
        <taxon>Appendicularia</taxon>
        <taxon>Copelata</taxon>
        <taxon>Oikopleuridae</taxon>
        <taxon>Oikopleura</taxon>
    </lineage>
</organism>
<dbReference type="EMBL" id="OU015569">
    <property type="protein sequence ID" value="CAG5096160.1"/>
    <property type="molecule type" value="Genomic_DNA"/>
</dbReference>
<gene>
    <name evidence="3" type="ORF">OKIOD_LOCUS6055</name>
</gene>
<dbReference type="Gene3D" id="3.30.70.330">
    <property type="match status" value="1"/>
</dbReference>
<protein>
    <submittedName>
        <fullName evidence="3">Oidioi.mRNA.OKI2018_I69.XSR.g14497.t1.cds</fullName>
    </submittedName>
</protein>
<proteinExistence type="predicted"/>
<dbReference type="InterPro" id="IPR012678">
    <property type="entry name" value="Ribosomal_uL23/eL15/eS24_sf"/>
</dbReference>